<comment type="caution">
    <text evidence="5">The sequence shown here is derived from an EMBL/GenBank/DDBJ whole genome shotgun (WGS) entry which is preliminary data.</text>
</comment>
<dbReference type="GO" id="GO:0016787">
    <property type="term" value="F:hydrolase activity"/>
    <property type="evidence" value="ECO:0007669"/>
    <property type="project" value="UniProtKB-KW"/>
</dbReference>
<dbReference type="PROSITE" id="PS00028">
    <property type="entry name" value="ZINC_FINGER_C2H2_1"/>
    <property type="match status" value="1"/>
</dbReference>
<dbReference type="Proteomes" id="UP000554482">
    <property type="component" value="Unassembled WGS sequence"/>
</dbReference>
<evidence type="ECO:0000256" key="2">
    <source>
        <dbReference type="ARBA" id="ARBA00022801"/>
    </source>
</evidence>
<dbReference type="AlphaFoldDB" id="A0A7J6V403"/>
<accession>A0A7J6V403</accession>
<evidence type="ECO:0000259" key="4">
    <source>
        <dbReference type="PROSITE" id="PS00028"/>
    </source>
</evidence>
<feature type="compositionally biased region" description="Basic residues" evidence="3">
    <location>
        <begin position="299"/>
        <end position="310"/>
    </location>
</feature>
<organism evidence="5 6">
    <name type="scientific">Thalictrum thalictroides</name>
    <name type="common">Rue-anemone</name>
    <name type="synonym">Anemone thalictroides</name>
    <dbReference type="NCBI Taxonomy" id="46969"/>
    <lineage>
        <taxon>Eukaryota</taxon>
        <taxon>Viridiplantae</taxon>
        <taxon>Streptophyta</taxon>
        <taxon>Embryophyta</taxon>
        <taxon>Tracheophyta</taxon>
        <taxon>Spermatophyta</taxon>
        <taxon>Magnoliopsida</taxon>
        <taxon>Ranunculales</taxon>
        <taxon>Ranunculaceae</taxon>
        <taxon>Thalictroideae</taxon>
        <taxon>Thalictrum</taxon>
    </lineage>
</organism>
<evidence type="ECO:0000313" key="5">
    <source>
        <dbReference type="EMBL" id="KAF5179152.1"/>
    </source>
</evidence>
<proteinExistence type="predicted"/>
<dbReference type="InterPro" id="IPR006865">
    <property type="entry name" value="DUF629"/>
</dbReference>
<dbReference type="Pfam" id="PF04780">
    <property type="entry name" value="DUF629"/>
    <property type="match status" value="1"/>
</dbReference>
<gene>
    <name evidence="5" type="ORF">FRX31_031261</name>
</gene>
<protein>
    <recommendedName>
        <fullName evidence="4">C2H2-type domain-containing protein</fullName>
    </recommendedName>
</protein>
<dbReference type="InterPro" id="IPR013087">
    <property type="entry name" value="Znf_C2H2_type"/>
</dbReference>
<dbReference type="EMBL" id="JABWDY010039183">
    <property type="protein sequence ID" value="KAF5179152.1"/>
    <property type="molecule type" value="Genomic_DNA"/>
</dbReference>
<keyword evidence="1" id="KW-0833">Ubl conjugation pathway</keyword>
<dbReference type="PANTHER" id="PTHR22975">
    <property type="entry name" value="UBIQUITIN SPECIFIC PROTEINASE"/>
    <property type="match status" value="1"/>
</dbReference>
<sequence length="596" mass="67922">AYFISFEDQNITLRVIEEALSFVEDHGQWKFWKCYCCDEKFTDSELHFQHVVDKHLGRISPQLDLSDKNEILSILIETYLWYRDKISNNEILFDQKLLTSCAGFQFKESICLDGDSICLSFDEQLLQGGYNISERCTLDSSYFGENGASATFSIGGDQKDSGPPTSDDLLKWILDCPSIKEGLPATGGEALTSGTGVYALEIPEDGDDKTKTSLHKVITCFNETIDIELMKIEGMKTYDFFADDYSKLMATLVKNYIQAYLEKQADKNAAEKLKAEREEFSALVAADDKEKGDNQSKQLQKKSSKKKKRIGTNTASLKVPLRDHTDISNRGISSGDDMKQMVAEIKHKKELEDDCRKLAEKLAQQLQFENDSKQEAILQKCDEASKSGVFSDDLKHMEDELKHQKELDEDNTKLAENVEQQLQFESDSKQEAILQKCKKASKGDLFSDGLKHTEDELKHLKELDEDNRKLAENVEQQLQFESDSPRGADIQSTPNITDEITKIYKSLRPRPGTEIIEAAQSRVNNIEQEGKVAIEAICNQQKPQHTSQEIFNIFKMAQKTVVEYWTAERKREASTEYLNLLDLERVHDQINKDVRK</sequence>
<feature type="compositionally biased region" description="Basic and acidic residues" evidence="3">
    <location>
        <begin position="285"/>
        <end position="294"/>
    </location>
</feature>
<evidence type="ECO:0000256" key="1">
    <source>
        <dbReference type="ARBA" id="ARBA00022786"/>
    </source>
</evidence>
<name>A0A7J6V403_THATH</name>
<evidence type="ECO:0000256" key="3">
    <source>
        <dbReference type="SAM" id="MobiDB-lite"/>
    </source>
</evidence>
<reference evidence="5 6" key="1">
    <citation type="submission" date="2020-06" db="EMBL/GenBank/DDBJ databases">
        <title>Transcriptomic and genomic resources for Thalictrum thalictroides and T. hernandezii: Facilitating candidate gene discovery in an emerging model plant lineage.</title>
        <authorList>
            <person name="Arias T."/>
            <person name="Riano-Pachon D.M."/>
            <person name="Di Stilio V.S."/>
        </authorList>
    </citation>
    <scope>NUCLEOTIDE SEQUENCE [LARGE SCALE GENOMIC DNA]</scope>
    <source>
        <strain evidence="6">cv. WT478/WT964</strain>
        <tissue evidence="5">Leaves</tissue>
    </source>
</reference>
<keyword evidence="6" id="KW-1185">Reference proteome</keyword>
<dbReference type="InterPro" id="IPR052398">
    <property type="entry name" value="Ubiquitin_hydrolase_53/54"/>
</dbReference>
<feature type="domain" description="C2H2-type" evidence="4">
    <location>
        <begin position="34"/>
        <end position="55"/>
    </location>
</feature>
<feature type="non-terminal residue" evidence="5">
    <location>
        <position position="1"/>
    </location>
</feature>
<feature type="region of interest" description="Disordered" evidence="3">
    <location>
        <begin position="285"/>
        <end position="317"/>
    </location>
</feature>
<evidence type="ECO:0000313" key="6">
    <source>
        <dbReference type="Proteomes" id="UP000554482"/>
    </source>
</evidence>
<keyword evidence="2" id="KW-0378">Hydrolase</keyword>
<dbReference type="PANTHER" id="PTHR22975:SF9">
    <property type="entry name" value="ECHINUS SPLICE FORM 3"/>
    <property type="match status" value="1"/>
</dbReference>